<name>A0A2T8HPA9_9RHOB</name>
<dbReference type="InterPro" id="IPR036322">
    <property type="entry name" value="WD40_repeat_dom_sf"/>
</dbReference>
<keyword evidence="1" id="KW-0732">Signal</keyword>
<proteinExistence type="predicted"/>
<evidence type="ECO:0000313" key="3">
    <source>
        <dbReference type="Proteomes" id="UP000245911"/>
    </source>
</evidence>
<accession>A0A2T8HPA9</accession>
<comment type="caution">
    <text evidence="2">The sequence shown here is derived from an EMBL/GenBank/DDBJ whole genome shotgun (WGS) entry which is preliminary data.</text>
</comment>
<protein>
    <recommendedName>
        <fullName evidence="4">WD40 repeat domain-containing protein</fullName>
    </recommendedName>
</protein>
<feature type="chain" id="PRO_5015744611" description="WD40 repeat domain-containing protein" evidence="1">
    <location>
        <begin position="20"/>
        <end position="398"/>
    </location>
</feature>
<sequence>MKTVIAGLLALAASTSALAAQTHWHPIGQLEAAPGERLGPLSVSVSGDLVAGTLWSQDGRFRGRVWTLRDGLAIATLDGVFPSLLPIRFTQPANTPGMTLAQVYAHSRRSLRSWAITSGEPMLDLAFDSEFLVNDVLYDPFRQTYIASSTYGPLSVYAQTGDPLATIETDATRPHGAMTLSQDGDELVVASSGFTLTYQMDGLRRSCTGEICEAAYARLPGSYGPYEELLAVDPLRQRLASLAPIDPERVHLGGGIRRPVAAPTVRLWDALENWDADTVPVLTLEGFAAPLRYGEFSTDGARLLTLDESNTLAVWNANTGAQEMTAQEIITAHFIPLSKTIFVLSADGSSAIVETNGGNVLQILEAPAEDAVIAPDGQTLITYSAGSAGPARVWRRQQ</sequence>
<evidence type="ECO:0000256" key="1">
    <source>
        <dbReference type="SAM" id="SignalP"/>
    </source>
</evidence>
<organism evidence="2 3">
    <name type="scientific">Pararhodobacter oceanensis</name>
    <dbReference type="NCBI Taxonomy" id="2172121"/>
    <lineage>
        <taxon>Bacteria</taxon>
        <taxon>Pseudomonadati</taxon>
        <taxon>Pseudomonadota</taxon>
        <taxon>Alphaproteobacteria</taxon>
        <taxon>Rhodobacterales</taxon>
        <taxon>Paracoccaceae</taxon>
        <taxon>Pararhodobacter</taxon>
    </lineage>
</organism>
<feature type="signal peptide" evidence="1">
    <location>
        <begin position="1"/>
        <end position="19"/>
    </location>
</feature>
<reference evidence="2 3" key="1">
    <citation type="submission" date="2018-04" db="EMBL/GenBank/DDBJ databases">
        <title>Pararhodobacter oceanense sp. nov., isolated from marine intertidal sediment.</title>
        <authorList>
            <person name="Wang X.-L."/>
            <person name="Du Z.-J."/>
        </authorList>
    </citation>
    <scope>NUCLEOTIDE SEQUENCE [LARGE SCALE GENOMIC DNA]</scope>
    <source>
        <strain evidence="2 3">AM505</strain>
    </source>
</reference>
<dbReference type="OrthoDB" id="7843984at2"/>
<gene>
    <name evidence="2" type="ORF">DDE20_18610</name>
</gene>
<dbReference type="SUPFAM" id="SSF50978">
    <property type="entry name" value="WD40 repeat-like"/>
    <property type="match status" value="1"/>
</dbReference>
<dbReference type="EMBL" id="QDKM01000020">
    <property type="protein sequence ID" value="PVH27246.1"/>
    <property type="molecule type" value="Genomic_DNA"/>
</dbReference>
<evidence type="ECO:0000313" key="2">
    <source>
        <dbReference type="EMBL" id="PVH27246.1"/>
    </source>
</evidence>
<dbReference type="AlphaFoldDB" id="A0A2T8HPA9"/>
<dbReference type="InterPro" id="IPR015943">
    <property type="entry name" value="WD40/YVTN_repeat-like_dom_sf"/>
</dbReference>
<evidence type="ECO:0008006" key="4">
    <source>
        <dbReference type="Google" id="ProtNLM"/>
    </source>
</evidence>
<dbReference type="RefSeq" id="WP_116560020.1">
    <property type="nucleotide sequence ID" value="NZ_QDKM01000020.1"/>
</dbReference>
<keyword evidence="3" id="KW-1185">Reference proteome</keyword>
<dbReference type="Gene3D" id="2.130.10.10">
    <property type="entry name" value="YVTN repeat-like/Quinoprotein amine dehydrogenase"/>
    <property type="match status" value="2"/>
</dbReference>
<dbReference type="Proteomes" id="UP000245911">
    <property type="component" value="Unassembled WGS sequence"/>
</dbReference>